<dbReference type="Pfam" id="PF01624">
    <property type="entry name" value="MutS_I"/>
    <property type="match status" value="1"/>
</dbReference>
<dbReference type="Pfam" id="PF05192">
    <property type="entry name" value="MutS_III"/>
    <property type="match status" value="1"/>
</dbReference>
<dbReference type="Gene3D" id="1.10.1420.10">
    <property type="match status" value="2"/>
</dbReference>
<dbReference type="InterPro" id="IPR005748">
    <property type="entry name" value="DNA_mismatch_repair_MutS"/>
</dbReference>
<evidence type="ECO:0000256" key="6">
    <source>
        <dbReference type="ARBA" id="ARBA00023125"/>
    </source>
</evidence>
<evidence type="ECO:0000256" key="9">
    <source>
        <dbReference type="RuleBase" id="RU003756"/>
    </source>
</evidence>
<dbReference type="NCBIfam" id="TIGR01070">
    <property type="entry name" value="mutS1"/>
    <property type="match status" value="1"/>
</dbReference>
<dbReference type="SUPFAM" id="SSF55271">
    <property type="entry name" value="DNA repair protein MutS, domain I"/>
    <property type="match status" value="1"/>
</dbReference>
<gene>
    <name evidence="8" type="primary">mutS</name>
    <name evidence="11" type="ORF">QI30_10025</name>
</gene>
<comment type="caution">
    <text evidence="11">The sequence shown here is derived from an EMBL/GenBank/DDBJ whole genome shotgun (WGS) entry which is preliminary data.</text>
</comment>
<dbReference type="InterPro" id="IPR007695">
    <property type="entry name" value="DNA_mismatch_repair_MutS-lik_N"/>
</dbReference>
<dbReference type="InterPro" id="IPR007861">
    <property type="entry name" value="DNA_mismatch_repair_MutS_clamp"/>
</dbReference>
<evidence type="ECO:0000313" key="12">
    <source>
        <dbReference type="Proteomes" id="UP000288623"/>
    </source>
</evidence>
<dbReference type="PROSITE" id="PS00486">
    <property type="entry name" value="DNA_MISMATCH_REPAIR_2"/>
    <property type="match status" value="1"/>
</dbReference>
<dbReference type="InterPro" id="IPR045076">
    <property type="entry name" value="MutS"/>
</dbReference>
<dbReference type="AlphaFoldDB" id="A0A433RSZ3"/>
<dbReference type="InterPro" id="IPR036678">
    <property type="entry name" value="MutS_con_dom_sf"/>
</dbReference>
<keyword evidence="5 8" id="KW-0067">ATP-binding</keyword>
<dbReference type="SUPFAM" id="SSF52540">
    <property type="entry name" value="P-loop containing nucleoside triphosphate hydrolases"/>
    <property type="match status" value="1"/>
</dbReference>
<feature type="binding site" evidence="8">
    <location>
        <begin position="603"/>
        <end position="610"/>
    </location>
    <ligand>
        <name>ATP</name>
        <dbReference type="ChEBI" id="CHEBI:30616"/>
    </ligand>
</feature>
<dbReference type="GO" id="GO:0005524">
    <property type="term" value="F:ATP binding"/>
    <property type="evidence" value="ECO:0007669"/>
    <property type="project" value="UniProtKB-UniRule"/>
</dbReference>
<dbReference type="FunFam" id="3.40.1170.10:FF:000001">
    <property type="entry name" value="DNA mismatch repair protein MutS"/>
    <property type="match status" value="1"/>
</dbReference>
<dbReference type="Pfam" id="PF05188">
    <property type="entry name" value="MutS_II"/>
    <property type="match status" value="1"/>
</dbReference>
<keyword evidence="7 8" id="KW-0234">DNA repair</keyword>
<sequence length="887" mass="100278">MGYTPMMQQYINIKKDYKDAFVFFRLGDFYELFFDDATKASQLLEITLTGKDAGAPERIPMCGVPHHSAQGYIEALVQKGYKVAICEQTEDPRQAKGVVRREVVQVVTPGTLMEGKGMDGKTNLFIAAAEKIGARYSFCYLDISTGEATATYVDGANDDLMQQLQSLGIRELVVSDAFFDELKELADVYSIVLSIEEDAMSAENGAMYTTASPDDLHATIYKLLRYIERTQMRSLAHIQPFNYQEVEQYLNIDTHSKRNLELIHSLRGGDQKGTLLWLLDETVTAMGGRKLKQWLHQPLANQQAIEKRLGVVTALLEEYFLRMELQELFTNVYDLERLVGRVAFGSVGGRDLAQLRDSLRQLPAIQKQLLESGRDNLVALGQALDLCEDIERYLATAITDNPPISIKEGDVIREGYNTRLDELRDASRNGKDWIAQLEKKERERTGIKNLKIGYNRVFGYYIEITKSNIHLADLSRYERKQTLTNSERYISEELKEKEALILNAEEESAVLEYKLFTEIRETMKQYIGRLQKIAAQISELDVYAAFATISEKYRFVKPVFHADRALKIINGRHPVVEKMLNKSTYVPNDCVLNEAENMMLITGPNMSGKSTYMRQVALITVMAQMGCYVPADEAVLPITDQIFTRIGAADDLAGGQSTFMVEMLESQHAIMNATSRSLLLFDEIGRGTSTYDGMSLAQAMMEYIHDHIGANTLFSTHYHELTSLEEQLSHLRNVHVSATEQDGRVVFLHKVKEGPADKSYGIHVAQLADLPTEIIERAHVLLEQFESQNEGEVKIVEKRIEVPVERIVEKRVEVPVERIVEVPVERVVEVASATAVAEPSAQLSLFEEQTQEEQDVLTELRGINISGTTPMDALQMVYRLQQQLLKK</sequence>
<dbReference type="GO" id="GO:0003684">
    <property type="term" value="F:damaged DNA binding"/>
    <property type="evidence" value="ECO:0007669"/>
    <property type="project" value="UniProtKB-UniRule"/>
</dbReference>
<dbReference type="InterPro" id="IPR027417">
    <property type="entry name" value="P-loop_NTPase"/>
</dbReference>
<dbReference type="SMART" id="SM00534">
    <property type="entry name" value="MUTSac"/>
    <property type="match status" value="1"/>
</dbReference>
<dbReference type="InterPro" id="IPR000432">
    <property type="entry name" value="DNA_mismatch_repair_MutS_C"/>
</dbReference>
<dbReference type="Pfam" id="PF00488">
    <property type="entry name" value="MutS_V"/>
    <property type="match status" value="1"/>
</dbReference>
<dbReference type="GO" id="GO:0005829">
    <property type="term" value="C:cytosol"/>
    <property type="evidence" value="ECO:0007669"/>
    <property type="project" value="TreeGrafter"/>
</dbReference>
<feature type="domain" description="DNA mismatch repair proteins mutS family" evidence="10">
    <location>
        <begin position="677"/>
        <end position="693"/>
    </location>
</feature>
<dbReference type="PANTHER" id="PTHR11361:SF34">
    <property type="entry name" value="DNA MISMATCH REPAIR PROTEIN MSH1, MITOCHONDRIAL"/>
    <property type="match status" value="1"/>
</dbReference>
<keyword evidence="4 8" id="KW-0227">DNA damage</keyword>
<dbReference type="GO" id="GO:0030983">
    <property type="term" value="F:mismatched DNA binding"/>
    <property type="evidence" value="ECO:0007669"/>
    <property type="project" value="InterPro"/>
</dbReference>
<evidence type="ECO:0000256" key="8">
    <source>
        <dbReference type="HAMAP-Rule" id="MF_00096"/>
    </source>
</evidence>
<comment type="similarity">
    <text evidence="1 8 9">Belongs to the DNA mismatch repair MutS family.</text>
</comment>
<dbReference type="SMART" id="SM00533">
    <property type="entry name" value="MUTSd"/>
    <property type="match status" value="1"/>
</dbReference>
<evidence type="ECO:0000256" key="4">
    <source>
        <dbReference type="ARBA" id="ARBA00022763"/>
    </source>
</evidence>
<evidence type="ECO:0000256" key="2">
    <source>
        <dbReference type="ARBA" id="ARBA00021982"/>
    </source>
</evidence>
<dbReference type="Gene3D" id="3.30.420.110">
    <property type="entry name" value="MutS, connector domain"/>
    <property type="match status" value="1"/>
</dbReference>
<evidence type="ECO:0000256" key="3">
    <source>
        <dbReference type="ARBA" id="ARBA00022741"/>
    </source>
</evidence>
<dbReference type="Gene3D" id="3.40.1170.10">
    <property type="entry name" value="DNA repair protein MutS, domain I"/>
    <property type="match status" value="1"/>
</dbReference>
<evidence type="ECO:0000256" key="7">
    <source>
        <dbReference type="ARBA" id="ARBA00023204"/>
    </source>
</evidence>
<dbReference type="HAMAP" id="MF_00096">
    <property type="entry name" value="MutS"/>
    <property type="match status" value="1"/>
</dbReference>
<dbReference type="GO" id="GO:0140664">
    <property type="term" value="F:ATP-dependent DNA damage sensor activity"/>
    <property type="evidence" value="ECO:0007669"/>
    <property type="project" value="InterPro"/>
</dbReference>
<evidence type="ECO:0000259" key="10">
    <source>
        <dbReference type="PROSITE" id="PS00486"/>
    </source>
</evidence>
<dbReference type="FunFam" id="1.10.1420.10:FF:000007">
    <property type="entry name" value="DNA mismatch repair protein MutS"/>
    <property type="match status" value="1"/>
</dbReference>
<dbReference type="Proteomes" id="UP000288623">
    <property type="component" value="Unassembled WGS sequence"/>
</dbReference>
<dbReference type="Pfam" id="PF05190">
    <property type="entry name" value="MutS_IV"/>
    <property type="match status" value="1"/>
</dbReference>
<accession>A0A433RSZ3</accession>
<dbReference type="InterPro" id="IPR016151">
    <property type="entry name" value="DNA_mismatch_repair_MutS_N"/>
</dbReference>
<comment type="function">
    <text evidence="8">This protein is involved in the repair of mismatches in DNA. It is possible that it carries out the mismatch recognition step. This protein has a weak ATPase activity.</text>
</comment>
<evidence type="ECO:0000313" key="11">
    <source>
        <dbReference type="EMBL" id="RUS55273.1"/>
    </source>
</evidence>
<dbReference type="PANTHER" id="PTHR11361">
    <property type="entry name" value="DNA MISMATCH REPAIR PROTEIN MUTS FAMILY MEMBER"/>
    <property type="match status" value="1"/>
</dbReference>
<keyword evidence="6 8" id="KW-0238">DNA-binding</keyword>
<reference evidence="11 12" key="1">
    <citation type="submission" date="2014-11" db="EMBL/GenBank/DDBJ databases">
        <title>Genome sequence and analysis of novel Kurthia sp.</title>
        <authorList>
            <person name="Lawson J.N."/>
            <person name="Gonzalez J.E."/>
            <person name="Rinauldi L."/>
            <person name="Xuan Z."/>
            <person name="Firman A."/>
            <person name="Shaddox L."/>
            <person name="Trudeau A."/>
            <person name="Shah S."/>
            <person name="Reiman D."/>
        </authorList>
    </citation>
    <scope>NUCLEOTIDE SEQUENCE [LARGE SCALE GENOMIC DNA]</scope>
    <source>
        <strain evidence="11 12">3B1D</strain>
    </source>
</reference>
<dbReference type="Gene3D" id="3.40.50.300">
    <property type="entry name" value="P-loop containing nucleotide triphosphate hydrolases"/>
    <property type="match status" value="1"/>
</dbReference>
<dbReference type="NCBIfam" id="NF003810">
    <property type="entry name" value="PRK05399.1"/>
    <property type="match status" value="1"/>
</dbReference>
<dbReference type="FunFam" id="3.40.50.300:FF:000896">
    <property type="entry name" value="DNA mismatch repair protein MutS"/>
    <property type="match status" value="1"/>
</dbReference>
<organism evidence="11 12">
    <name type="scientific">Candidatus Kurthia intestinigallinarum</name>
    <dbReference type="NCBI Taxonomy" id="1562256"/>
    <lineage>
        <taxon>Bacteria</taxon>
        <taxon>Bacillati</taxon>
        <taxon>Bacillota</taxon>
        <taxon>Bacilli</taxon>
        <taxon>Bacillales</taxon>
        <taxon>Caryophanaceae</taxon>
        <taxon>Kurthia</taxon>
    </lineage>
</organism>
<dbReference type="InterPro" id="IPR007696">
    <property type="entry name" value="DNA_mismatch_repair_MutS_core"/>
</dbReference>
<dbReference type="GO" id="GO:0006298">
    <property type="term" value="P:mismatch repair"/>
    <property type="evidence" value="ECO:0007669"/>
    <property type="project" value="UniProtKB-UniRule"/>
</dbReference>
<dbReference type="InterPro" id="IPR007860">
    <property type="entry name" value="DNA_mmatch_repair_MutS_con_dom"/>
</dbReference>
<dbReference type="SUPFAM" id="SSF53150">
    <property type="entry name" value="DNA repair protein MutS, domain II"/>
    <property type="match status" value="1"/>
</dbReference>
<dbReference type="PIRSF" id="PIRSF037677">
    <property type="entry name" value="DNA_mis_repair_Msh6"/>
    <property type="match status" value="1"/>
</dbReference>
<dbReference type="InterPro" id="IPR036187">
    <property type="entry name" value="DNA_mismatch_repair_MutS_sf"/>
</dbReference>
<evidence type="ECO:0000256" key="1">
    <source>
        <dbReference type="ARBA" id="ARBA00006271"/>
    </source>
</evidence>
<evidence type="ECO:0000256" key="5">
    <source>
        <dbReference type="ARBA" id="ARBA00022840"/>
    </source>
</evidence>
<name>A0A433RSZ3_9BACL</name>
<proteinExistence type="inferred from homology"/>
<keyword evidence="12" id="KW-1185">Reference proteome</keyword>
<dbReference type="InterPro" id="IPR017261">
    <property type="entry name" value="DNA_mismatch_repair_MutS/MSH"/>
</dbReference>
<dbReference type="EMBL" id="JTFC01000031">
    <property type="protein sequence ID" value="RUS55273.1"/>
    <property type="molecule type" value="Genomic_DNA"/>
</dbReference>
<keyword evidence="3 8" id="KW-0547">Nucleotide-binding</keyword>
<dbReference type="SUPFAM" id="SSF48334">
    <property type="entry name" value="DNA repair protein MutS, domain III"/>
    <property type="match status" value="1"/>
</dbReference>
<protein>
    <recommendedName>
        <fullName evidence="2 8">DNA mismatch repair protein MutS</fullName>
    </recommendedName>
</protein>
<dbReference type="CDD" id="cd03284">
    <property type="entry name" value="ABC_MutS1"/>
    <property type="match status" value="1"/>
</dbReference>